<dbReference type="InterPro" id="IPR051788">
    <property type="entry name" value="MFS_Transporter"/>
</dbReference>
<dbReference type="SUPFAM" id="SSF103473">
    <property type="entry name" value="MFS general substrate transporter"/>
    <property type="match status" value="1"/>
</dbReference>
<accession>A0A382LJN7</accession>
<reference evidence="9" key="1">
    <citation type="submission" date="2018-05" db="EMBL/GenBank/DDBJ databases">
        <authorList>
            <person name="Lanie J.A."/>
            <person name="Ng W.-L."/>
            <person name="Kazmierczak K.M."/>
            <person name="Andrzejewski T.M."/>
            <person name="Davidsen T.M."/>
            <person name="Wayne K.J."/>
            <person name="Tettelin H."/>
            <person name="Glass J.I."/>
            <person name="Rusch D."/>
            <person name="Podicherti R."/>
            <person name="Tsui H.-C.T."/>
            <person name="Winkler M.E."/>
        </authorList>
    </citation>
    <scope>NUCLEOTIDE SEQUENCE</scope>
</reference>
<dbReference type="InterPro" id="IPR011701">
    <property type="entry name" value="MFS"/>
</dbReference>
<feature type="domain" description="Major facilitator superfamily (MFS) profile" evidence="8">
    <location>
        <begin position="1"/>
        <end position="146"/>
    </location>
</feature>
<keyword evidence="4 7" id="KW-0812">Transmembrane</keyword>
<keyword evidence="6 7" id="KW-0472">Membrane</keyword>
<evidence type="ECO:0000256" key="7">
    <source>
        <dbReference type="SAM" id="Phobius"/>
    </source>
</evidence>
<evidence type="ECO:0000256" key="1">
    <source>
        <dbReference type="ARBA" id="ARBA00004127"/>
    </source>
</evidence>
<gene>
    <name evidence="9" type="ORF">METZ01_LOCUS289704</name>
</gene>
<sequence>MTRQHTVVFIAAMMVIPWIRSTLGVILPGMIDTYDLTISQAGLVSIFLESGSVTGMLALGFVIDRIGAARIVVWGLPVIGTALFAVTVAPAFGILAVMLFLVGIGVALTASGVNTVMAATGEQRAFYLGLLHSCFSIFAIVTPLIA</sequence>
<dbReference type="AlphaFoldDB" id="A0A382LJN7"/>
<evidence type="ECO:0000256" key="3">
    <source>
        <dbReference type="ARBA" id="ARBA00022448"/>
    </source>
</evidence>
<name>A0A382LJN7_9ZZZZ</name>
<comment type="similarity">
    <text evidence="2">Belongs to the major facilitator superfamily.</text>
</comment>
<dbReference type="Pfam" id="PF07690">
    <property type="entry name" value="MFS_1"/>
    <property type="match status" value="1"/>
</dbReference>
<evidence type="ECO:0000256" key="2">
    <source>
        <dbReference type="ARBA" id="ARBA00008335"/>
    </source>
</evidence>
<feature type="transmembrane region" description="Helical" evidence="7">
    <location>
        <begin position="125"/>
        <end position="145"/>
    </location>
</feature>
<dbReference type="PANTHER" id="PTHR23514:SF3">
    <property type="entry name" value="BYPASS OF STOP CODON PROTEIN 6"/>
    <property type="match status" value="1"/>
</dbReference>
<dbReference type="InterPro" id="IPR020846">
    <property type="entry name" value="MFS_dom"/>
</dbReference>
<organism evidence="9">
    <name type="scientific">marine metagenome</name>
    <dbReference type="NCBI Taxonomy" id="408172"/>
    <lineage>
        <taxon>unclassified sequences</taxon>
        <taxon>metagenomes</taxon>
        <taxon>ecological metagenomes</taxon>
    </lineage>
</organism>
<feature type="transmembrane region" description="Helical" evidence="7">
    <location>
        <begin position="94"/>
        <end position="113"/>
    </location>
</feature>
<evidence type="ECO:0000259" key="8">
    <source>
        <dbReference type="PROSITE" id="PS50850"/>
    </source>
</evidence>
<comment type="subcellular location">
    <subcellularLocation>
        <location evidence="1">Endomembrane system</location>
        <topology evidence="1">Multi-pass membrane protein</topology>
    </subcellularLocation>
</comment>
<dbReference type="PANTHER" id="PTHR23514">
    <property type="entry name" value="BYPASS OF STOP CODON PROTEIN 6"/>
    <property type="match status" value="1"/>
</dbReference>
<evidence type="ECO:0000313" key="9">
    <source>
        <dbReference type="EMBL" id="SVC36850.1"/>
    </source>
</evidence>
<dbReference type="PROSITE" id="PS50850">
    <property type="entry name" value="MFS"/>
    <property type="match status" value="1"/>
</dbReference>
<dbReference type="InterPro" id="IPR036259">
    <property type="entry name" value="MFS_trans_sf"/>
</dbReference>
<evidence type="ECO:0000256" key="5">
    <source>
        <dbReference type="ARBA" id="ARBA00022989"/>
    </source>
</evidence>
<keyword evidence="3" id="KW-0813">Transport</keyword>
<protein>
    <recommendedName>
        <fullName evidence="8">Major facilitator superfamily (MFS) profile domain-containing protein</fullName>
    </recommendedName>
</protein>
<keyword evidence="5 7" id="KW-1133">Transmembrane helix</keyword>
<evidence type="ECO:0000256" key="6">
    <source>
        <dbReference type="ARBA" id="ARBA00023136"/>
    </source>
</evidence>
<dbReference type="Gene3D" id="1.20.1250.20">
    <property type="entry name" value="MFS general substrate transporter like domains"/>
    <property type="match status" value="1"/>
</dbReference>
<feature type="non-terminal residue" evidence="9">
    <location>
        <position position="146"/>
    </location>
</feature>
<evidence type="ECO:0000256" key="4">
    <source>
        <dbReference type="ARBA" id="ARBA00022692"/>
    </source>
</evidence>
<feature type="transmembrane region" description="Helical" evidence="7">
    <location>
        <begin position="71"/>
        <end position="88"/>
    </location>
</feature>
<dbReference type="GO" id="GO:0022857">
    <property type="term" value="F:transmembrane transporter activity"/>
    <property type="evidence" value="ECO:0007669"/>
    <property type="project" value="InterPro"/>
</dbReference>
<dbReference type="GO" id="GO:0012505">
    <property type="term" value="C:endomembrane system"/>
    <property type="evidence" value="ECO:0007669"/>
    <property type="project" value="UniProtKB-SubCell"/>
</dbReference>
<dbReference type="GO" id="GO:0016020">
    <property type="term" value="C:membrane"/>
    <property type="evidence" value="ECO:0007669"/>
    <property type="project" value="TreeGrafter"/>
</dbReference>
<feature type="transmembrane region" description="Helical" evidence="7">
    <location>
        <begin position="7"/>
        <end position="31"/>
    </location>
</feature>
<dbReference type="EMBL" id="UINC01087465">
    <property type="protein sequence ID" value="SVC36850.1"/>
    <property type="molecule type" value="Genomic_DNA"/>
</dbReference>
<proteinExistence type="inferred from homology"/>
<feature type="transmembrane region" description="Helical" evidence="7">
    <location>
        <begin position="37"/>
        <end position="59"/>
    </location>
</feature>